<comment type="caution">
    <text evidence="2">The sequence shown here is derived from an EMBL/GenBank/DDBJ whole genome shotgun (WGS) entry which is preliminary data.</text>
</comment>
<organism evidence="2 3">
    <name type="scientific">Streptomyces eurocidicus</name>
    <name type="common">Streptoverticillium eurocidicus</name>
    <dbReference type="NCBI Taxonomy" id="66423"/>
    <lineage>
        <taxon>Bacteria</taxon>
        <taxon>Bacillati</taxon>
        <taxon>Actinomycetota</taxon>
        <taxon>Actinomycetes</taxon>
        <taxon>Kitasatosporales</taxon>
        <taxon>Streptomycetaceae</taxon>
        <taxon>Streptomyces</taxon>
    </lineage>
</organism>
<keyword evidence="3" id="KW-1185">Reference proteome</keyword>
<evidence type="ECO:0000313" key="4">
    <source>
        <dbReference type="Proteomes" id="UP000528608"/>
    </source>
</evidence>
<proteinExistence type="predicted"/>
<reference evidence="1 4" key="3">
    <citation type="submission" date="2020-08" db="EMBL/GenBank/DDBJ databases">
        <title>Genomic Encyclopedia of Type Strains, Phase III (KMG-III): the genomes of soil and plant-associated and newly described type strains.</title>
        <authorList>
            <person name="Whitman W."/>
        </authorList>
    </citation>
    <scope>NUCLEOTIDE SEQUENCE [LARGE SCALE GENOMIC DNA]</scope>
    <source>
        <strain evidence="1 4">CECT 3259</strain>
    </source>
</reference>
<reference evidence="3" key="1">
    <citation type="submission" date="2015-07" db="EMBL/GenBank/DDBJ databases">
        <authorList>
            <person name="Graham D.E."/>
            <person name="Giannone R.J."/>
            <person name="Gulvik C.A."/>
            <person name="Hettich R.L."/>
            <person name="Klingeman D.M."/>
            <person name="Mahan K.M."/>
            <person name="Parry R.J."/>
            <person name="Spain J.C."/>
        </authorList>
    </citation>
    <scope>NUCLEOTIDE SEQUENCE [LARGE SCALE GENOMIC DNA]</scope>
    <source>
        <strain evidence="3">ATCC 27428</strain>
    </source>
</reference>
<dbReference type="Proteomes" id="UP000235945">
    <property type="component" value="Unassembled WGS sequence"/>
</dbReference>
<evidence type="ECO:0000313" key="1">
    <source>
        <dbReference type="EMBL" id="MBB5121866.1"/>
    </source>
</evidence>
<sequence>MPERNLDFGKFGARGIRGSDAVARKLDELAGGIVTPVTAGRGLMARLHYLTRSDRSRQAARDAGLTVTDRTLKAWLEGRRRPSKASLERVDAAYRTVRRRNVARHLLARLNRDGRGTRVEIHPFNQSGVPRPLQRVVEYRTMNVRRWDRIVTSWAAGDHQGLDDTWTTDVLPDLGSQWGQYEYVTSIGFAA</sequence>
<dbReference type="EMBL" id="JACHJF010000021">
    <property type="protein sequence ID" value="MBB5121866.1"/>
    <property type="molecule type" value="Genomic_DNA"/>
</dbReference>
<protein>
    <recommendedName>
        <fullName evidence="5">Transcriptional regulator</fullName>
    </recommendedName>
</protein>
<evidence type="ECO:0000313" key="3">
    <source>
        <dbReference type="Proteomes" id="UP000235945"/>
    </source>
</evidence>
<dbReference type="OrthoDB" id="3873535at2"/>
<dbReference type="Proteomes" id="UP000528608">
    <property type="component" value="Unassembled WGS sequence"/>
</dbReference>
<gene>
    <name evidence="2" type="ORF">AF335_09405</name>
    <name evidence="1" type="ORF">FHS36_005335</name>
</gene>
<evidence type="ECO:0000313" key="2">
    <source>
        <dbReference type="EMBL" id="PNE34716.1"/>
    </source>
</evidence>
<reference evidence="2" key="2">
    <citation type="submission" date="2015-07" db="EMBL/GenBank/DDBJ databases">
        <authorList>
            <person name="Noorani M."/>
        </authorList>
    </citation>
    <scope>NUCLEOTIDE SEQUENCE [LARGE SCALE GENOMIC DNA]</scope>
    <source>
        <strain evidence="2">ATCC 27428</strain>
    </source>
</reference>
<dbReference type="EMBL" id="LGUI01000002">
    <property type="protein sequence ID" value="PNE34716.1"/>
    <property type="molecule type" value="Genomic_DNA"/>
</dbReference>
<dbReference type="RefSeq" id="WP_102917826.1">
    <property type="nucleotide sequence ID" value="NZ_JACHJF010000021.1"/>
</dbReference>
<name>A0A2N8P116_STREU</name>
<dbReference type="AlphaFoldDB" id="A0A2N8P116"/>
<evidence type="ECO:0008006" key="5">
    <source>
        <dbReference type="Google" id="ProtNLM"/>
    </source>
</evidence>
<accession>A0A2N8P116</accession>